<evidence type="ECO:0000256" key="1">
    <source>
        <dbReference type="SAM" id="MobiDB-lite"/>
    </source>
</evidence>
<reference evidence="2" key="1">
    <citation type="submission" date="2021-01" db="EMBL/GenBank/DDBJ databases">
        <authorList>
            <person name="Corre E."/>
            <person name="Pelletier E."/>
            <person name="Niang G."/>
            <person name="Scheremetjew M."/>
            <person name="Finn R."/>
            <person name="Kale V."/>
            <person name="Holt S."/>
            <person name="Cochrane G."/>
            <person name="Meng A."/>
            <person name="Brown T."/>
            <person name="Cohen L."/>
        </authorList>
    </citation>
    <scope>NUCLEOTIDE SEQUENCE</scope>
    <source>
        <strain evidence="2">CCMP3303</strain>
    </source>
</reference>
<feature type="region of interest" description="Disordered" evidence="1">
    <location>
        <begin position="119"/>
        <end position="141"/>
    </location>
</feature>
<organism evidence="2">
    <name type="scientific">Minutocellus polymorphus</name>
    <dbReference type="NCBI Taxonomy" id="265543"/>
    <lineage>
        <taxon>Eukaryota</taxon>
        <taxon>Sar</taxon>
        <taxon>Stramenopiles</taxon>
        <taxon>Ochrophyta</taxon>
        <taxon>Bacillariophyta</taxon>
        <taxon>Mediophyceae</taxon>
        <taxon>Cymatosirophycidae</taxon>
        <taxon>Cymatosirales</taxon>
        <taxon>Cymatosiraceae</taxon>
        <taxon>Minutocellus</taxon>
    </lineage>
</organism>
<proteinExistence type="predicted"/>
<dbReference type="AlphaFoldDB" id="A0A7S0AID9"/>
<evidence type="ECO:0000313" key="2">
    <source>
        <dbReference type="EMBL" id="CAD8364853.1"/>
    </source>
</evidence>
<protein>
    <submittedName>
        <fullName evidence="2">Uncharacterized protein</fullName>
    </submittedName>
</protein>
<name>A0A7S0AID9_9STRA</name>
<dbReference type="EMBL" id="HBEJ01005390">
    <property type="protein sequence ID" value="CAD8364853.1"/>
    <property type="molecule type" value="Transcribed_RNA"/>
</dbReference>
<sequence>MHISENLRNETSVNGAVSYEASSLEWSRQFYLDDDFDDSDSDSDDEDETEVELILHLKLVTSACTRIEEKLMAKHIKSGRITDERASNDATSSFHRYTFQRTTNENHILGLTRQTYDADPANDSPYATPPPTTSAAHHAHRRSNSCPLVELGEIFISTPIAEELHALAPKTRTVEVANEISAAMKTQAAAA</sequence>
<gene>
    <name evidence="2" type="ORF">MPOL1434_LOCUS3153</name>
</gene>
<accession>A0A7S0AID9</accession>